<accession>A0ABT0HN50</accession>
<sequence length="269" mass="30913">MNALTNGQFYGLTNQTVRLGGLTLTDTEYTHDRVDWHFHENPYFTFVLEGKVLEGNRKETYHCGAGSLLFHNWQEAHYNTKPKGYTRGFHVEINADWFNAYDLPTAALQGSMNLPDPHLKTLMYCILKEAKLCAGGERTAINSLLVQLLSEVKPVPTKIHRQKPVWVTQLRDLLHDAPEQPWTLERLAGYLSIHPVYLCRQFPGYFGCHFGEYVRMIRLQKALRLMFTPSVALTDIAFSCGFADQSHFIRSFKAHYGITPFQYRQLIVG</sequence>
<dbReference type="PRINTS" id="PR00032">
    <property type="entry name" value="HTHARAC"/>
</dbReference>
<keyword evidence="2" id="KW-0238">DNA-binding</keyword>
<evidence type="ECO:0000256" key="3">
    <source>
        <dbReference type="ARBA" id="ARBA00023159"/>
    </source>
</evidence>
<dbReference type="Proteomes" id="UP001202180">
    <property type="component" value="Unassembled WGS sequence"/>
</dbReference>
<dbReference type="RefSeq" id="WP_248478198.1">
    <property type="nucleotide sequence ID" value="NZ_JALPRF010000003.1"/>
</dbReference>
<proteinExistence type="predicted"/>
<evidence type="ECO:0000313" key="6">
    <source>
        <dbReference type="EMBL" id="MCK8493591.1"/>
    </source>
</evidence>
<keyword evidence="4" id="KW-0804">Transcription</keyword>
<dbReference type="PROSITE" id="PS00041">
    <property type="entry name" value="HTH_ARAC_FAMILY_1"/>
    <property type="match status" value="1"/>
</dbReference>
<dbReference type="PROSITE" id="PS01124">
    <property type="entry name" value="HTH_ARAC_FAMILY_2"/>
    <property type="match status" value="1"/>
</dbReference>
<dbReference type="InterPro" id="IPR009057">
    <property type="entry name" value="Homeodomain-like_sf"/>
</dbReference>
<dbReference type="SUPFAM" id="SSF51215">
    <property type="entry name" value="Regulatory protein AraC"/>
    <property type="match status" value="1"/>
</dbReference>
<dbReference type="SMART" id="SM00342">
    <property type="entry name" value="HTH_ARAC"/>
    <property type="match status" value="1"/>
</dbReference>
<keyword evidence="3" id="KW-0010">Activator</keyword>
<dbReference type="InterPro" id="IPR018060">
    <property type="entry name" value="HTH_AraC"/>
</dbReference>
<dbReference type="PANTHER" id="PTHR46796">
    <property type="entry name" value="HTH-TYPE TRANSCRIPTIONAL ACTIVATOR RHAS-RELATED"/>
    <property type="match status" value="1"/>
</dbReference>
<dbReference type="InterPro" id="IPR037923">
    <property type="entry name" value="HTH-like"/>
</dbReference>
<dbReference type="InterPro" id="IPR018062">
    <property type="entry name" value="HTH_AraC-typ_CS"/>
</dbReference>
<protein>
    <submittedName>
        <fullName evidence="6">Helix-turn-helix transcriptional regulator</fullName>
    </submittedName>
</protein>
<reference evidence="6 7" key="1">
    <citation type="submission" date="2022-04" db="EMBL/GenBank/DDBJ databases">
        <title>Spirosoma sp. strain RP8 genome sequencing and assembly.</title>
        <authorList>
            <person name="Jung Y."/>
        </authorList>
    </citation>
    <scope>NUCLEOTIDE SEQUENCE [LARGE SCALE GENOMIC DNA]</scope>
    <source>
        <strain evidence="6 7">RP8</strain>
    </source>
</reference>
<dbReference type="InterPro" id="IPR050204">
    <property type="entry name" value="AraC_XylS_family_regulators"/>
</dbReference>
<name>A0ABT0HN50_9BACT</name>
<dbReference type="EMBL" id="JALPRF010000003">
    <property type="protein sequence ID" value="MCK8493591.1"/>
    <property type="molecule type" value="Genomic_DNA"/>
</dbReference>
<evidence type="ECO:0000256" key="2">
    <source>
        <dbReference type="ARBA" id="ARBA00023125"/>
    </source>
</evidence>
<evidence type="ECO:0000259" key="5">
    <source>
        <dbReference type="PROSITE" id="PS01124"/>
    </source>
</evidence>
<comment type="caution">
    <text evidence="6">The sequence shown here is derived from an EMBL/GenBank/DDBJ whole genome shotgun (WGS) entry which is preliminary data.</text>
</comment>
<dbReference type="Pfam" id="PF12833">
    <property type="entry name" value="HTH_18"/>
    <property type="match status" value="1"/>
</dbReference>
<keyword evidence="1" id="KW-0805">Transcription regulation</keyword>
<dbReference type="Gene3D" id="1.10.10.60">
    <property type="entry name" value="Homeodomain-like"/>
    <property type="match status" value="1"/>
</dbReference>
<keyword evidence="7" id="KW-1185">Reference proteome</keyword>
<gene>
    <name evidence="6" type="ORF">M0L20_17125</name>
</gene>
<dbReference type="InterPro" id="IPR020449">
    <property type="entry name" value="Tscrpt_reg_AraC-type_HTH"/>
</dbReference>
<evidence type="ECO:0000256" key="4">
    <source>
        <dbReference type="ARBA" id="ARBA00023163"/>
    </source>
</evidence>
<evidence type="ECO:0000256" key="1">
    <source>
        <dbReference type="ARBA" id="ARBA00023015"/>
    </source>
</evidence>
<feature type="domain" description="HTH araC/xylS-type" evidence="5">
    <location>
        <begin position="168"/>
        <end position="266"/>
    </location>
</feature>
<dbReference type="SUPFAM" id="SSF46689">
    <property type="entry name" value="Homeodomain-like"/>
    <property type="match status" value="2"/>
</dbReference>
<evidence type="ECO:0000313" key="7">
    <source>
        <dbReference type="Proteomes" id="UP001202180"/>
    </source>
</evidence>
<organism evidence="6 7">
    <name type="scientific">Spirosoma liriopis</name>
    <dbReference type="NCBI Taxonomy" id="2937440"/>
    <lineage>
        <taxon>Bacteria</taxon>
        <taxon>Pseudomonadati</taxon>
        <taxon>Bacteroidota</taxon>
        <taxon>Cytophagia</taxon>
        <taxon>Cytophagales</taxon>
        <taxon>Cytophagaceae</taxon>
        <taxon>Spirosoma</taxon>
    </lineage>
</organism>